<organism evidence="4 5">
    <name type="scientific">Lactobacillus pasteurii DSM 23907 = CRBIP 24.76</name>
    <dbReference type="NCBI Taxonomy" id="1423790"/>
    <lineage>
        <taxon>Bacteria</taxon>
        <taxon>Bacillati</taxon>
        <taxon>Bacillota</taxon>
        <taxon>Bacilli</taxon>
        <taxon>Lactobacillales</taxon>
        <taxon>Lactobacillaceae</taxon>
        <taxon>Lactobacillus</taxon>
    </lineage>
</organism>
<evidence type="ECO:0000259" key="3">
    <source>
        <dbReference type="PROSITE" id="PS50977"/>
    </source>
</evidence>
<dbReference type="STRING" id="1423790.BN53_08625"/>
<feature type="DNA-binding region" description="H-T-H motif" evidence="2">
    <location>
        <begin position="29"/>
        <end position="48"/>
    </location>
</feature>
<dbReference type="AlphaFoldDB" id="I7JWZ4"/>
<gene>
    <name evidence="4" type="ORF">BN53_08625</name>
</gene>
<dbReference type="EMBL" id="CAKD01000001">
    <property type="protein sequence ID" value="CCI84265.1"/>
    <property type="molecule type" value="Genomic_DNA"/>
</dbReference>
<dbReference type="Proteomes" id="UP000009311">
    <property type="component" value="Unassembled WGS sequence"/>
</dbReference>
<feature type="domain" description="HTH tetR-type" evidence="3">
    <location>
        <begin position="6"/>
        <end position="66"/>
    </location>
</feature>
<dbReference type="Pfam" id="PF00440">
    <property type="entry name" value="TetR_N"/>
    <property type="match status" value="1"/>
</dbReference>
<comment type="caution">
    <text evidence="4">The sequence shown here is derived from an EMBL/GenBank/DDBJ whole genome shotgun (WGS) entry which is preliminary data.</text>
</comment>
<reference evidence="4 5" key="1">
    <citation type="submission" date="2012-06" db="EMBL/GenBank/DDBJ databases">
        <title>Draft Genome Sequence of Lactobacillus pasteurii CRBIP 24.76T.</title>
        <authorList>
            <person name="Cousin S."/>
            <person name="Bouchier C."/>
            <person name="Loux V."/>
            <person name="Ma L."/>
            <person name="Creno S."/>
            <person name="Bizet C."/>
            <person name="Clermont D."/>
        </authorList>
    </citation>
    <scope>NUCLEOTIDE SEQUENCE [LARGE SCALE GENOMIC DNA]</scope>
    <source>
        <strain evidence="5">CRBIP 24.76T</strain>
    </source>
</reference>
<dbReference type="InterPro" id="IPR009057">
    <property type="entry name" value="Homeodomain-like_sf"/>
</dbReference>
<name>I7JWZ4_9LACO</name>
<accession>I7JWZ4</accession>
<evidence type="ECO:0000256" key="1">
    <source>
        <dbReference type="ARBA" id="ARBA00023125"/>
    </source>
</evidence>
<dbReference type="GO" id="GO:0003677">
    <property type="term" value="F:DNA binding"/>
    <property type="evidence" value="ECO:0007669"/>
    <property type="project" value="UniProtKB-UniRule"/>
</dbReference>
<dbReference type="Gene3D" id="1.10.357.10">
    <property type="entry name" value="Tetracycline Repressor, domain 2"/>
    <property type="match status" value="1"/>
</dbReference>
<dbReference type="PATRIC" id="fig|1423790.3.peg.1438"/>
<sequence>MVQKRSLDLDKVIAKAIEIINNDGLEAATMPNLAKALGVRSQSLYHYVSGRNQLLSLVGASRIRALHQKLVDNLIGLSGQEAVIRFADIVRDFVLKDPALSALLYHVNEYSTSDAITKEIENIFALGEKINLKTCASLSNHAIVGAVLGYVFLDKASAFDFESDQEANDNYHEMVLRLVQPVAI</sequence>
<evidence type="ECO:0000313" key="5">
    <source>
        <dbReference type="Proteomes" id="UP000009311"/>
    </source>
</evidence>
<evidence type="ECO:0000256" key="2">
    <source>
        <dbReference type="PROSITE-ProRule" id="PRU00335"/>
    </source>
</evidence>
<proteinExistence type="predicted"/>
<dbReference type="RefSeq" id="WP_009558807.1">
    <property type="nucleotide sequence ID" value="NZ_AYZN01000004.1"/>
</dbReference>
<dbReference type="SUPFAM" id="SSF46689">
    <property type="entry name" value="Homeodomain-like"/>
    <property type="match status" value="1"/>
</dbReference>
<dbReference type="InterPro" id="IPR001647">
    <property type="entry name" value="HTH_TetR"/>
</dbReference>
<dbReference type="eggNOG" id="COG1309">
    <property type="taxonomic scope" value="Bacteria"/>
</dbReference>
<evidence type="ECO:0000313" key="4">
    <source>
        <dbReference type="EMBL" id="CCI84265.1"/>
    </source>
</evidence>
<dbReference type="PROSITE" id="PS50977">
    <property type="entry name" value="HTH_TETR_2"/>
    <property type="match status" value="1"/>
</dbReference>
<keyword evidence="1 2" id="KW-0238">DNA-binding</keyword>
<protein>
    <submittedName>
        <fullName evidence="4">Putative transcriptional regulator</fullName>
    </submittedName>
</protein>
<dbReference type="OrthoDB" id="71867at2"/>
<keyword evidence="5" id="KW-1185">Reference proteome</keyword>